<accession>I4ANB2</accession>
<evidence type="ECO:0000313" key="2">
    <source>
        <dbReference type="Proteomes" id="UP000006054"/>
    </source>
</evidence>
<proteinExistence type="predicted"/>
<evidence type="ECO:0000313" key="1">
    <source>
        <dbReference type="EMBL" id="AFM05447.1"/>
    </source>
</evidence>
<dbReference type="eggNOG" id="ENOG502ZUVQ">
    <property type="taxonomic scope" value="Bacteria"/>
</dbReference>
<protein>
    <submittedName>
        <fullName evidence="1">Uncharacterized protein</fullName>
    </submittedName>
</protein>
<gene>
    <name evidence="1" type="ordered locus">Fleli_3107</name>
</gene>
<dbReference type="STRING" id="880071.Fleli_3107"/>
<dbReference type="HOGENOM" id="CLU_1616582_0_0_10"/>
<dbReference type="RefSeq" id="WP_014798878.1">
    <property type="nucleotide sequence ID" value="NC_018018.1"/>
</dbReference>
<sequence>MKLKNYKLKNENHFVAMEYYNLIMNRTFLVLILEDYLIGMKVNGLVSVENNNDAITSAITRSMSIQGDLENPYSYMKNSYLRKIENLDIYGAEILKIERANFKINRNEIESATYDERQKWGMGYYPHDGKVYIKMKNGKKKEFIIVGSQSGKEIENWINKKENI</sequence>
<reference evidence="2" key="1">
    <citation type="submission" date="2012-06" db="EMBL/GenBank/DDBJ databases">
        <title>The complete genome of Flexibacter litoralis DSM 6794.</title>
        <authorList>
            <person name="Lucas S."/>
            <person name="Copeland A."/>
            <person name="Lapidus A."/>
            <person name="Glavina del Rio T."/>
            <person name="Dalin E."/>
            <person name="Tice H."/>
            <person name="Bruce D."/>
            <person name="Goodwin L."/>
            <person name="Pitluck S."/>
            <person name="Peters L."/>
            <person name="Ovchinnikova G."/>
            <person name="Lu M."/>
            <person name="Kyrpides N."/>
            <person name="Mavromatis K."/>
            <person name="Ivanova N."/>
            <person name="Brettin T."/>
            <person name="Detter J.C."/>
            <person name="Han C."/>
            <person name="Larimer F."/>
            <person name="Land M."/>
            <person name="Hauser L."/>
            <person name="Markowitz V."/>
            <person name="Cheng J.-F."/>
            <person name="Hugenholtz P."/>
            <person name="Woyke T."/>
            <person name="Wu D."/>
            <person name="Spring S."/>
            <person name="Lang E."/>
            <person name="Kopitz M."/>
            <person name="Brambilla E."/>
            <person name="Klenk H.-P."/>
            <person name="Eisen J.A."/>
        </authorList>
    </citation>
    <scope>NUCLEOTIDE SEQUENCE [LARGE SCALE GENOMIC DNA]</scope>
    <source>
        <strain evidence="2">ATCC 23117 / DSM 6794 / NBRC 15988 / NCIMB 1366 / Sio-4</strain>
    </source>
</reference>
<dbReference type="KEGG" id="fli:Fleli_3107"/>
<dbReference type="AlphaFoldDB" id="I4ANB2"/>
<dbReference type="Proteomes" id="UP000006054">
    <property type="component" value="Chromosome"/>
</dbReference>
<dbReference type="EMBL" id="CP003345">
    <property type="protein sequence ID" value="AFM05447.1"/>
    <property type="molecule type" value="Genomic_DNA"/>
</dbReference>
<name>I4ANB2_BERLS</name>
<organism evidence="1 2">
    <name type="scientific">Bernardetia litoralis (strain ATCC 23117 / DSM 6794 / NBRC 15988 / NCIMB 1366 / Fx l1 / Sio-4)</name>
    <name type="common">Flexibacter litoralis</name>
    <dbReference type="NCBI Taxonomy" id="880071"/>
    <lineage>
        <taxon>Bacteria</taxon>
        <taxon>Pseudomonadati</taxon>
        <taxon>Bacteroidota</taxon>
        <taxon>Cytophagia</taxon>
        <taxon>Cytophagales</taxon>
        <taxon>Bernardetiaceae</taxon>
        <taxon>Bernardetia</taxon>
    </lineage>
</organism>
<keyword evidence="2" id="KW-1185">Reference proteome</keyword>